<dbReference type="PANTHER" id="PTHR35936:SF17">
    <property type="entry name" value="ARGININE-BINDING EXTRACELLULAR PROTEIN ARTP"/>
    <property type="match status" value="1"/>
</dbReference>
<accession>A0A6M4H7I7</accession>
<evidence type="ECO:0000256" key="1">
    <source>
        <dbReference type="ARBA" id="ARBA00022729"/>
    </source>
</evidence>
<sequence length="267" mass="28552">MYRKLAALCLPLVLAACASTPQVPSAVMSELAPGGKLRVAMNYGNIVLAQKDPATGEARGISADLARELARRLGVPIEWLSYDTAGKVAEAAKSGAWDIAFLAIDPARATDVEFTPPYVIIEGSYLVRTDSPLKRIDEFDQSGLRIAVGQRTAYDLFLTRTLKKSTLVRSPTSQTAIDQFVNDKLEAAAGVKKTLQRWNGQNPGYRVIDGTFTDIKQAMGVPKGRTAGAKYLTDFVEEMKASGFVAKGLAASGQTEATVAPAANLAR</sequence>
<dbReference type="KEGG" id="upl:DSM104440_02151"/>
<dbReference type="SMART" id="SM00062">
    <property type="entry name" value="PBPb"/>
    <property type="match status" value="1"/>
</dbReference>
<gene>
    <name evidence="4" type="ORF">DSM104440_02151</name>
</gene>
<evidence type="ECO:0000313" key="4">
    <source>
        <dbReference type="EMBL" id="QJR15332.1"/>
    </source>
</evidence>
<feature type="domain" description="Solute-binding protein family 3/N-terminal" evidence="3">
    <location>
        <begin position="36"/>
        <end position="259"/>
    </location>
</feature>
<evidence type="ECO:0000256" key="2">
    <source>
        <dbReference type="SAM" id="SignalP"/>
    </source>
</evidence>
<dbReference type="InParanoid" id="A0A6M4H7I7"/>
<feature type="signal peptide" evidence="2">
    <location>
        <begin position="1"/>
        <end position="18"/>
    </location>
</feature>
<protein>
    <recommendedName>
        <fullName evidence="3">Solute-binding protein family 3/N-terminal domain-containing protein</fullName>
    </recommendedName>
</protein>
<name>A0A6M4H7I7_9PROT</name>
<dbReference type="RefSeq" id="WP_171162511.1">
    <property type="nucleotide sequence ID" value="NZ_CP053073.1"/>
</dbReference>
<dbReference type="SUPFAM" id="SSF53850">
    <property type="entry name" value="Periplasmic binding protein-like II"/>
    <property type="match status" value="1"/>
</dbReference>
<dbReference type="PANTHER" id="PTHR35936">
    <property type="entry name" value="MEMBRANE-BOUND LYTIC MUREIN TRANSGLYCOSYLASE F"/>
    <property type="match status" value="1"/>
</dbReference>
<organism evidence="4 5">
    <name type="scientific">Usitatibacter palustris</name>
    <dbReference type="NCBI Taxonomy" id="2732487"/>
    <lineage>
        <taxon>Bacteria</taxon>
        <taxon>Pseudomonadati</taxon>
        <taxon>Pseudomonadota</taxon>
        <taxon>Betaproteobacteria</taxon>
        <taxon>Nitrosomonadales</taxon>
        <taxon>Usitatibacteraceae</taxon>
        <taxon>Usitatibacter</taxon>
    </lineage>
</organism>
<evidence type="ECO:0000259" key="3">
    <source>
        <dbReference type="SMART" id="SM00062"/>
    </source>
</evidence>
<dbReference type="CDD" id="cd13623">
    <property type="entry name" value="PBP2_AA_hypothetical"/>
    <property type="match status" value="1"/>
</dbReference>
<feature type="chain" id="PRO_5026654093" description="Solute-binding protein family 3/N-terminal domain-containing protein" evidence="2">
    <location>
        <begin position="19"/>
        <end position="267"/>
    </location>
</feature>
<evidence type="ECO:0000313" key="5">
    <source>
        <dbReference type="Proteomes" id="UP000503096"/>
    </source>
</evidence>
<dbReference type="AlphaFoldDB" id="A0A6M4H7I7"/>
<dbReference type="Proteomes" id="UP000503096">
    <property type="component" value="Chromosome"/>
</dbReference>
<dbReference type="Gene3D" id="3.40.190.10">
    <property type="entry name" value="Periplasmic binding protein-like II"/>
    <property type="match status" value="2"/>
</dbReference>
<dbReference type="PROSITE" id="PS51257">
    <property type="entry name" value="PROKAR_LIPOPROTEIN"/>
    <property type="match status" value="1"/>
</dbReference>
<reference evidence="4 5" key="1">
    <citation type="submission" date="2020-04" db="EMBL/GenBank/DDBJ databases">
        <title>Usitatibacter rugosus gen. nov., sp. nov. and Usitatibacter palustris sp. nov., novel members of Usitatibacteraceae fam. nov. within the order Nitrosomonadales isolated from soil.</title>
        <authorList>
            <person name="Huber K.J."/>
            <person name="Neumann-Schaal M."/>
            <person name="Geppert A."/>
            <person name="Luckner M."/>
            <person name="Wanner G."/>
            <person name="Overmann J."/>
        </authorList>
    </citation>
    <scope>NUCLEOTIDE SEQUENCE [LARGE SCALE GENOMIC DNA]</scope>
    <source>
        <strain evidence="4 5">Swamp67</strain>
    </source>
</reference>
<dbReference type="InterPro" id="IPR001638">
    <property type="entry name" value="Solute-binding_3/MltF_N"/>
</dbReference>
<proteinExistence type="predicted"/>
<keyword evidence="5" id="KW-1185">Reference proteome</keyword>
<dbReference type="Pfam" id="PF00497">
    <property type="entry name" value="SBP_bac_3"/>
    <property type="match status" value="1"/>
</dbReference>
<dbReference type="EMBL" id="CP053073">
    <property type="protein sequence ID" value="QJR15332.1"/>
    <property type="molecule type" value="Genomic_DNA"/>
</dbReference>
<keyword evidence="1 2" id="KW-0732">Signal</keyword>